<evidence type="ECO:0000313" key="2">
    <source>
        <dbReference type="Proteomes" id="UP000002216"/>
    </source>
</evidence>
<accession>C7LSC3</accession>
<dbReference type="KEGG" id="dba:Dbac_2594"/>
<proteinExistence type="predicted"/>
<dbReference type="EMBL" id="CP001629">
    <property type="protein sequence ID" value="ACU90671.1"/>
    <property type="molecule type" value="Genomic_DNA"/>
</dbReference>
<organism evidence="1 2">
    <name type="scientific">Desulfomicrobium baculatum (strain DSM 4028 / VKM B-1378 / X)</name>
    <name type="common">Desulfovibrio baculatus</name>
    <dbReference type="NCBI Taxonomy" id="525897"/>
    <lineage>
        <taxon>Bacteria</taxon>
        <taxon>Pseudomonadati</taxon>
        <taxon>Thermodesulfobacteriota</taxon>
        <taxon>Desulfovibrionia</taxon>
        <taxon>Desulfovibrionales</taxon>
        <taxon>Desulfomicrobiaceae</taxon>
        <taxon>Desulfomicrobium</taxon>
    </lineage>
</organism>
<dbReference type="Proteomes" id="UP000002216">
    <property type="component" value="Chromosome"/>
</dbReference>
<protein>
    <submittedName>
        <fullName evidence="1">Uncharacterized protein</fullName>
    </submittedName>
</protein>
<keyword evidence="2" id="KW-1185">Reference proteome</keyword>
<name>C7LSC3_DESBD</name>
<dbReference type="HOGENOM" id="CLU_2842579_0_0_7"/>
<evidence type="ECO:0000313" key="1">
    <source>
        <dbReference type="EMBL" id="ACU90671.1"/>
    </source>
</evidence>
<sequence length="65" mass="7409">MLKCFGLIAGNNFFSQTVNPFEDAGVERFQFDSSRLPALQCFPSVLNLNHEIDLIWKSTICQEVE</sequence>
<dbReference type="AlphaFoldDB" id="C7LSC3"/>
<dbReference type="STRING" id="525897.Dbac_2594"/>
<reference evidence="1 2" key="1">
    <citation type="journal article" date="2009" name="Stand. Genomic Sci.">
        <title>Complete genome sequence of Desulfomicrobium baculatum type strain (X).</title>
        <authorList>
            <person name="Copeland A."/>
            <person name="Spring S."/>
            <person name="Goker M."/>
            <person name="Schneider S."/>
            <person name="Lapidus A."/>
            <person name="Del Rio T.G."/>
            <person name="Tice H."/>
            <person name="Cheng J.F."/>
            <person name="Chen F."/>
            <person name="Nolan M."/>
            <person name="Bruce D."/>
            <person name="Goodwin L."/>
            <person name="Pitluck S."/>
            <person name="Ivanova N."/>
            <person name="Mavrommatis K."/>
            <person name="Ovchinnikova G."/>
            <person name="Pati A."/>
            <person name="Chen A."/>
            <person name="Palaniappan K."/>
            <person name="Land M."/>
            <person name="Hauser L."/>
            <person name="Chang Y.J."/>
            <person name="Jeffries C.C."/>
            <person name="Meincke L."/>
            <person name="Sims D."/>
            <person name="Brettin T."/>
            <person name="Detter J.C."/>
            <person name="Han C."/>
            <person name="Chain P."/>
            <person name="Bristow J."/>
            <person name="Eisen J.A."/>
            <person name="Markowitz V."/>
            <person name="Hugenholtz P."/>
            <person name="Kyrpides N.C."/>
            <person name="Klenk H.P."/>
            <person name="Lucas S."/>
        </authorList>
    </citation>
    <scope>NUCLEOTIDE SEQUENCE [LARGE SCALE GENOMIC DNA]</scope>
    <source>
        <strain evidence="2">DSM 4028 / VKM B-1378 / X</strain>
    </source>
</reference>
<gene>
    <name evidence="1" type="ordered locus">Dbac_2594</name>
</gene>